<evidence type="ECO:0000256" key="2">
    <source>
        <dbReference type="ARBA" id="ARBA00007379"/>
    </source>
</evidence>
<keyword evidence="15" id="KW-1185">Reference proteome</keyword>
<evidence type="ECO:0000313" key="14">
    <source>
        <dbReference type="EMBL" id="MBL0743963.1"/>
    </source>
</evidence>
<evidence type="ECO:0000256" key="9">
    <source>
        <dbReference type="ARBA" id="ARBA00023306"/>
    </source>
</evidence>
<evidence type="ECO:0000256" key="4">
    <source>
        <dbReference type="ARBA" id="ARBA00022475"/>
    </source>
</evidence>
<dbReference type="PANTHER" id="PTHR47755">
    <property type="entry name" value="CELL DIVISION PROTEIN FTSX"/>
    <property type="match status" value="1"/>
</dbReference>
<evidence type="ECO:0000259" key="12">
    <source>
        <dbReference type="Pfam" id="PF02687"/>
    </source>
</evidence>
<evidence type="ECO:0000256" key="10">
    <source>
        <dbReference type="PIRNR" id="PIRNR003097"/>
    </source>
</evidence>
<evidence type="ECO:0000256" key="8">
    <source>
        <dbReference type="ARBA" id="ARBA00023136"/>
    </source>
</evidence>
<comment type="similarity">
    <text evidence="2 10">Belongs to the ABC-4 integral membrane protein family. FtsX subfamily.</text>
</comment>
<dbReference type="RefSeq" id="WP_202013605.1">
    <property type="nucleotide sequence ID" value="NZ_JAERRB010000009.1"/>
</dbReference>
<reference evidence="14 15" key="1">
    <citation type="submission" date="2021-01" db="EMBL/GenBank/DDBJ databases">
        <title>Chryseolinea sp. Jin1 Genome sequencing and assembly.</title>
        <authorList>
            <person name="Kim I."/>
        </authorList>
    </citation>
    <scope>NUCLEOTIDE SEQUENCE [LARGE SCALE GENOMIC DNA]</scope>
    <source>
        <strain evidence="14 15">Jin1</strain>
    </source>
</reference>
<feature type="transmembrane region" description="Helical" evidence="11">
    <location>
        <begin position="217"/>
        <end position="239"/>
    </location>
</feature>
<accession>A0ABS1KXD5</accession>
<dbReference type="InterPro" id="IPR040690">
    <property type="entry name" value="FtsX_ECD"/>
</dbReference>
<dbReference type="Gene3D" id="3.30.70.3040">
    <property type="match status" value="1"/>
</dbReference>
<feature type="transmembrane region" description="Helical" evidence="11">
    <location>
        <begin position="259"/>
        <end position="280"/>
    </location>
</feature>
<proteinExistence type="inferred from homology"/>
<evidence type="ECO:0000256" key="11">
    <source>
        <dbReference type="SAM" id="Phobius"/>
    </source>
</evidence>
<name>A0ABS1KXD5_9BACT</name>
<keyword evidence="6 11" id="KW-0812">Transmembrane</keyword>
<gene>
    <name evidence="14" type="ORF">JI741_22210</name>
</gene>
<keyword evidence="8 10" id="KW-0472">Membrane</keyword>
<keyword evidence="4 10" id="KW-1003">Cell membrane</keyword>
<dbReference type="Proteomes" id="UP000613030">
    <property type="component" value="Unassembled WGS sequence"/>
</dbReference>
<dbReference type="Pfam" id="PF18075">
    <property type="entry name" value="FtsX_ECD"/>
    <property type="match status" value="1"/>
</dbReference>
<dbReference type="PANTHER" id="PTHR47755:SF1">
    <property type="entry name" value="CELL DIVISION PROTEIN FTSX"/>
    <property type="match status" value="1"/>
</dbReference>
<dbReference type="Pfam" id="PF02687">
    <property type="entry name" value="FtsX"/>
    <property type="match status" value="1"/>
</dbReference>
<comment type="subcellular location">
    <subcellularLocation>
        <location evidence="1">Cell membrane</location>
        <topology evidence="1">Multi-pass membrane protein</topology>
    </subcellularLocation>
</comment>
<dbReference type="PIRSF" id="PIRSF003097">
    <property type="entry name" value="FtsX"/>
    <property type="match status" value="1"/>
</dbReference>
<feature type="transmembrane region" description="Helical" evidence="11">
    <location>
        <begin position="166"/>
        <end position="193"/>
    </location>
</feature>
<dbReference type="InterPro" id="IPR003838">
    <property type="entry name" value="ABC3_permease_C"/>
</dbReference>
<comment type="caution">
    <text evidence="14">The sequence shown here is derived from an EMBL/GenBank/DDBJ whole genome shotgun (WGS) entry which is preliminary data.</text>
</comment>
<evidence type="ECO:0000256" key="5">
    <source>
        <dbReference type="ARBA" id="ARBA00022618"/>
    </source>
</evidence>
<evidence type="ECO:0000259" key="13">
    <source>
        <dbReference type="Pfam" id="PF18075"/>
    </source>
</evidence>
<feature type="domain" description="FtsX extracellular" evidence="13">
    <location>
        <begin position="51"/>
        <end position="149"/>
    </location>
</feature>
<evidence type="ECO:0000256" key="6">
    <source>
        <dbReference type="ARBA" id="ARBA00022692"/>
    </source>
</evidence>
<evidence type="ECO:0000256" key="3">
    <source>
        <dbReference type="ARBA" id="ARBA00021907"/>
    </source>
</evidence>
<evidence type="ECO:0000313" key="15">
    <source>
        <dbReference type="Proteomes" id="UP000613030"/>
    </source>
</evidence>
<sequence>MEKPRHKKKLGGYPATGVVISITLALLVIGVFGVLILYSKELEEQVRLNIRMQVYLKSNLTETQRLQIENKLLSQEYVNKEGGRGVEYVSKDEAAKKFIAETGEDFIKFIGDNPLHDAYMVSIDRNFHSLPEMEKIKGDIQKMNGVFQVFYVEALIDSVNSNVTKIGLILLGLISVLLLTVVLLINNTLRIALFSQRFLIRSMQLVGARKWFILRPFLLRAAGYGLLAGLMSAAMLWSLSNYAQSKIADLSILHNGTQFMALLGALLVIGMIVAVLSTFFSIRRYLRMSLDELY</sequence>
<feature type="domain" description="ABC3 transporter permease C-terminal" evidence="12">
    <location>
        <begin position="173"/>
        <end position="289"/>
    </location>
</feature>
<protein>
    <recommendedName>
        <fullName evidence="3 10">Cell division protein FtsX</fullName>
    </recommendedName>
</protein>
<feature type="transmembrane region" description="Helical" evidence="11">
    <location>
        <begin position="12"/>
        <end position="38"/>
    </location>
</feature>
<dbReference type="InterPro" id="IPR004513">
    <property type="entry name" value="FtsX"/>
</dbReference>
<keyword evidence="5 10" id="KW-0132">Cell division</keyword>
<evidence type="ECO:0000256" key="7">
    <source>
        <dbReference type="ARBA" id="ARBA00022989"/>
    </source>
</evidence>
<keyword evidence="7 11" id="KW-1133">Transmembrane helix</keyword>
<dbReference type="EMBL" id="JAERRB010000009">
    <property type="protein sequence ID" value="MBL0743963.1"/>
    <property type="molecule type" value="Genomic_DNA"/>
</dbReference>
<organism evidence="14 15">
    <name type="scientific">Chryseolinea lacunae</name>
    <dbReference type="NCBI Taxonomy" id="2801331"/>
    <lineage>
        <taxon>Bacteria</taxon>
        <taxon>Pseudomonadati</taxon>
        <taxon>Bacteroidota</taxon>
        <taxon>Cytophagia</taxon>
        <taxon>Cytophagales</taxon>
        <taxon>Fulvivirgaceae</taxon>
        <taxon>Chryseolinea</taxon>
    </lineage>
</organism>
<evidence type="ECO:0000256" key="1">
    <source>
        <dbReference type="ARBA" id="ARBA00004651"/>
    </source>
</evidence>
<keyword evidence="9 10" id="KW-0131">Cell cycle</keyword>